<gene>
    <name evidence="4" type="ORF">GCM10025867_00800</name>
</gene>
<dbReference type="Pfam" id="PF01381">
    <property type="entry name" value="HTH_3"/>
    <property type="match status" value="1"/>
</dbReference>
<organism evidence="4 5">
    <name type="scientific">Frondihabitans sucicola</name>
    <dbReference type="NCBI Taxonomy" id="1268041"/>
    <lineage>
        <taxon>Bacteria</taxon>
        <taxon>Bacillati</taxon>
        <taxon>Actinomycetota</taxon>
        <taxon>Actinomycetes</taxon>
        <taxon>Micrococcales</taxon>
        <taxon>Microbacteriaceae</taxon>
        <taxon>Frondihabitans</taxon>
    </lineage>
</organism>
<evidence type="ECO:0000256" key="2">
    <source>
        <dbReference type="SAM" id="MobiDB-lite"/>
    </source>
</evidence>
<keyword evidence="5" id="KW-1185">Reference proteome</keyword>
<evidence type="ECO:0000313" key="4">
    <source>
        <dbReference type="EMBL" id="BDZ47839.1"/>
    </source>
</evidence>
<dbReference type="InterPro" id="IPR010982">
    <property type="entry name" value="Lambda_DNA-bd_dom_sf"/>
</dbReference>
<feature type="compositionally biased region" description="Basic residues" evidence="2">
    <location>
        <begin position="517"/>
        <end position="544"/>
    </location>
</feature>
<dbReference type="PANTHER" id="PTHR46797">
    <property type="entry name" value="HTH-TYPE TRANSCRIPTIONAL REGULATOR"/>
    <property type="match status" value="1"/>
</dbReference>
<dbReference type="CDD" id="cd00093">
    <property type="entry name" value="HTH_XRE"/>
    <property type="match status" value="1"/>
</dbReference>
<keyword evidence="1" id="KW-0238">DNA-binding</keyword>
<dbReference type="PROSITE" id="PS50943">
    <property type="entry name" value="HTH_CROC1"/>
    <property type="match status" value="1"/>
</dbReference>
<dbReference type="Proteomes" id="UP001321486">
    <property type="component" value="Chromosome"/>
</dbReference>
<dbReference type="PANTHER" id="PTHR46797:SF1">
    <property type="entry name" value="METHYLPHOSPHONATE SYNTHASE"/>
    <property type="match status" value="1"/>
</dbReference>
<dbReference type="InterPro" id="IPR001387">
    <property type="entry name" value="Cro/C1-type_HTH"/>
</dbReference>
<dbReference type="InterPro" id="IPR050807">
    <property type="entry name" value="TransReg_Diox_bact_type"/>
</dbReference>
<feature type="compositionally biased region" description="Low complexity" evidence="2">
    <location>
        <begin position="461"/>
        <end position="478"/>
    </location>
</feature>
<evidence type="ECO:0000259" key="3">
    <source>
        <dbReference type="PROSITE" id="PS50943"/>
    </source>
</evidence>
<feature type="compositionally biased region" description="Basic residues" evidence="2">
    <location>
        <begin position="494"/>
        <end position="508"/>
    </location>
</feature>
<proteinExistence type="predicted"/>
<dbReference type="EMBL" id="AP027732">
    <property type="protein sequence ID" value="BDZ47839.1"/>
    <property type="molecule type" value="Genomic_DNA"/>
</dbReference>
<feature type="compositionally biased region" description="Low complexity" evidence="2">
    <location>
        <begin position="417"/>
        <end position="431"/>
    </location>
</feature>
<sequence>MSADIDVITLGHRIRHFRTEKGMTLSDLAGASGISTSQLSLVETGKREPRLSLLGVIAEALSVPLTDLLKNEAPDPRSALEVEISRFQGGPLFASLGLEPVRPSAGTPSATLETIAGLYRELDRRARLAIATPEEARRANNEIRLRMRGQNNYIPEIEAIAEERVKAAGHTIGALSHREVSVMAEQLGFTLIYVNDLPHSARSVTDLANGRIYLPPASIPGGHGLRSMALQAMGHRILEHRRPLDYAEFLQQRLEINYFAAACLMPRGAAVEFLQQAKRERNLSVEDFRDAFGTTHESAALRLTNLATSHLDMTMHFLRISDDGAVQKGYENDGLPLPVDATGAIEGQIVCRKWSARTAFDHENRTTEFYQYNDLPTGTYWCATQTGTTSSGSFSITTGVPFAESKWFRGAKRPRAASRPAPTSRAAARRPPSSPTGGATAPGRAHVCTPTSCRRCPPAPSRASTTPRSSASWRSTPTRSDRRRRSGRLAVSFSRRRARRAARSRGRRVAAAECRERRARRRSRGREHPRPFGRRAPRRRGTHRGRPEAR</sequence>
<dbReference type="SUPFAM" id="SSF47413">
    <property type="entry name" value="lambda repressor-like DNA-binding domains"/>
    <property type="match status" value="1"/>
</dbReference>
<reference evidence="5" key="1">
    <citation type="journal article" date="2019" name="Int. J. Syst. Evol. Microbiol.">
        <title>The Global Catalogue of Microorganisms (GCM) 10K type strain sequencing project: providing services to taxonomists for standard genome sequencing and annotation.</title>
        <authorList>
            <consortium name="The Broad Institute Genomics Platform"/>
            <consortium name="The Broad Institute Genome Sequencing Center for Infectious Disease"/>
            <person name="Wu L."/>
            <person name="Ma J."/>
        </authorList>
    </citation>
    <scope>NUCLEOTIDE SEQUENCE [LARGE SCALE GENOMIC DNA]</scope>
    <source>
        <strain evidence="5">NBRC 108728</strain>
    </source>
</reference>
<evidence type="ECO:0000256" key="1">
    <source>
        <dbReference type="ARBA" id="ARBA00023125"/>
    </source>
</evidence>
<feature type="domain" description="HTH cro/C1-type" evidence="3">
    <location>
        <begin position="14"/>
        <end position="68"/>
    </location>
</feature>
<protein>
    <recommendedName>
        <fullName evidence="3">HTH cro/C1-type domain-containing protein</fullName>
    </recommendedName>
</protein>
<accession>A0ABN6XS90</accession>
<name>A0ABN6XS90_9MICO</name>
<evidence type="ECO:0000313" key="5">
    <source>
        <dbReference type="Proteomes" id="UP001321486"/>
    </source>
</evidence>
<dbReference type="SMART" id="SM00530">
    <property type="entry name" value="HTH_XRE"/>
    <property type="match status" value="1"/>
</dbReference>
<dbReference type="Gene3D" id="1.10.260.40">
    <property type="entry name" value="lambda repressor-like DNA-binding domains"/>
    <property type="match status" value="1"/>
</dbReference>
<feature type="region of interest" description="Disordered" evidence="2">
    <location>
        <begin position="407"/>
        <end position="550"/>
    </location>
</feature>